<protein>
    <recommendedName>
        <fullName evidence="4">Alpha/beta hydrolase</fullName>
    </recommendedName>
</protein>
<evidence type="ECO:0000313" key="3">
    <source>
        <dbReference type="Proteomes" id="UP000245926"/>
    </source>
</evidence>
<dbReference type="AlphaFoldDB" id="A0A2U8W969"/>
<dbReference type="PANTHER" id="PTHR36513:SF1">
    <property type="entry name" value="TRANSMEMBRANE PROTEIN"/>
    <property type="match status" value="1"/>
</dbReference>
<dbReference type="EMBL" id="CP029550">
    <property type="protein sequence ID" value="AWN42559.1"/>
    <property type="molecule type" value="Genomic_DNA"/>
</dbReference>
<feature type="compositionally biased region" description="Basic residues" evidence="1">
    <location>
        <begin position="82"/>
        <end position="92"/>
    </location>
</feature>
<dbReference type="KEGG" id="mets:DK389_21190"/>
<name>A0A2U8W969_9HYPH</name>
<feature type="region of interest" description="Disordered" evidence="1">
    <location>
        <begin position="60"/>
        <end position="111"/>
    </location>
</feature>
<evidence type="ECO:0000256" key="1">
    <source>
        <dbReference type="SAM" id="MobiDB-lite"/>
    </source>
</evidence>
<dbReference type="InterPro" id="IPR010297">
    <property type="entry name" value="DUF900_hydrolase"/>
</dbReference>
<organism evidence="2 3">
    <name type="scientific">Methylobacterium durans</name>
    <dbReference type="NCBI Taxonomy" id="2202825"/>
    <lineage>
        <taxon>Bacteria</taxon>
        <taxon>Pseudomonadati</taxon>
        <taxon>Pseudomonadota</taxon>
        <taxon>Alphaproteobacteria</taxon>
        <taxon>Hyphomicrobiales</taxon>
        <taxon>Methylobacteriaceae</taxon>
        <taxon>Methylobacterium</taxon>
    </lineage>
</organism>
<gene>
    <name evidence="2" type="ORF">DK389_21190</name>
</gene>
<sequence>MPPGTPGIMSWSSYTPASAHAVLRNAVRQYTIRGYTGFLRGRAPAGARWPTPRFALAPALGGWQPWGEPRSGPLREAGGRPRPGRPGRRSRQVAKSEAAARSGASWRDTEFTRSDPMEITEFCIPSLWHSKKCQANSFTNRGGCDVLPGYLGGRSMITRRDLEKGLVAMAVPGPLLDPAQAQEVTGAPASAAPAKITVQFGTNRNRTRDGSLFGTGFLDPSDPSAYLTGSIDVIRSDGVPHPVWTPDPATLRLDPTLRQEAGHPLSVDEAAASIQAGGGIVAFAEDEIRAERASAGAGGIVFLPGFNNTFLQSMSSSAQVASGYGARRVFCFAWPSQGAFGPTPYDRDRITALASGPAIALCLGRLFAKLAPLAEDDRPLLQIVCHSMGNRALSSALQSISLARPDLLARRYFLYALLMAADEDDDALGNARKLRPLLTLAKHIDVYTNESDLAMMLSWAANLHRPLGGFGPADFGQLPNQVIWVDCTDVGNTRENDGSSNYGHQYYRLSEPVLADVRQVLAGKAPDKVAPRIPDPDYPTRKFAIPFNGKSAWATGRGYRP</sequence>
<dbReference type="OrthoDB" id="9797755at2"/>
<accession>A0A2U8W969</accession>
<evidence type="ECO:0008006" key="4">
    <source>
        <dbReference type="Google" id="ProtNLM"/>
    </source>
</evidence>
<evidence type="ECO:0000313" key="2">
    <source>
        <dbReference type="EMBL" id="AWN42559.1"/>
    </source>
</evidence>
<reference evidence="3" key="1">
    <citation type="submission" date="2018-05" db="EMBL/GenBank/DDBJ databases">
        <title>Complete Genome Sequence of Methylobacterium sp. 17SD2-17.</title>
        <authorList>
            <person name="Srinivasan S."/>
        </authorList>
    </citation>
    <scope>NUCLEOTIDE SEQUENCE [LARGE SCALE GENOMIC DNA]</scope>
    <source>
        <strain evidence="3">17SD2-17</strain>
    </source>
</reference>
<dbReference type="PANTHER" id="PTHR36513">
    <property type="entry name" value="ABC TRANSMEMBRANE TYPE-1 DOMAIN-CONTAINING PROTEIN"/>
    <property type="match status" value="1"/>
</dbReference>
<dbReference type="Pfam" id="PF05990">
    <property type="entry name" value="DUF900"/>
    <property type="match status" value="1"/>
</dbReference>
<proteinExistence type="predicted"/>
<dbReference type="Proteomes" id="UP000245926">
    <property type="component" value="Chromosome"/>
</dbReference>
<keyword evidence="3" id="KW-1185">Reference proteome</keyword>